<dbReference type="EMBL" id="JBBKAI010000002">
    <property type="protein sequence ID" value="MEJ8655271.1"/>
    <property type="molecule type" value="Genomic_DNA"/>
</dbReference>
<organism evidence="1 2">
    <name type="scientific">Streptomyces pratisoli</name>
    <dbReference type="NCBI Taxonomy" id="3139917"/>
    <lineage>
        <taxon>Bacteria</taxon>
        <taxon>Bacillati</taxon>
        <taxon>Actinomycetota</taxon>
        <taxon>Actinomycetes</taxon>
        <taxon>Kitasatosporales</taxon>
        <taxon>Streptomycetaceae</taxon>
        <taxon>Streptomyces</taxon>
    </lineage>
</organism>
<evidence type="ECO:0000313" key="1">
    <source>
        <dbReference type="EMBL" id="MEJ8655271.1"/>
    </source>
</evidence>
<accession>A0ACC6QA92</accession>
<gene>
    <name evidence="1" type="ORF">WKI58_01810</name>
</gene>
<reference evidence="1" key="1">
    <citation type="submission" date="2024-03" db="EMBL/GenBank/DDBJ databases">
        <title>Novel Streptomyces species of biotechnological and ecological value are a feature of Machair soil.</title>
        <authorList>
            <person name="Prole J.R."/>
            <person name="Goodfellow M."/>
            <person name="Allenby N."/>
            <person name="Ward A.C."/>
        </authorList>
    </citation>
    <scope>NUCLEOTIDE SEQUENCE</scope>
    <source>
        <strain evidence="1">MS1.AVA.4</strain>
    </source>
</reference>
<evidence type="ECO:0000313" key="2">
    <source>
        <dbReference type="Proteomes" id="UP001375539"/>
    </source>
</evidence>
<comment type="caution">
    <text evidence="1">The sequence shown here is derived from an EMBL/GenBank/DDBJ whole genome shotgun (WGS) entry which is preliminary data.</text>
</comment>
<proteinExistence type="predicted"/>
<keyword evidence="2" id="KW-1185">Reference proteome</keyword>
<sequence length="208" mass="20769">MSACRKNLSLGRQLAAAVLTLVVTASGAAALVSCSTEGGDSGTSSPFSPRPTPPDTASFTGTAASALASLEASARARASAAASSASAAASSFEARVSDEASQAAKDAEARLKNLQGGGNARSDVALTGRPTADTGGLQVVVVSITNRTDAQASYAVQVDFKDSSGKVVESRIVGAKDLAPGEQAQPLAISRKPADTTLTPTVAKAQRY</sequence>
<name>A0ACC6QA92_9ACTN</name>
<protein>
    <submittedName>
        <fullName evidence="1">Uncharacterized protein</fullName>
    </submittedName>
</protein>
<dbReference type="Proteomes" id="UP001375539">
    <property type="component" value="Unassembled WGS sequence"/>
</dbReference>